<dbReference type="Proteomes" id="UP001597294">
    <property type="component" value="Unassembled WGS sequence"/>
</dbReference>
<keyword evidence="2" id="KW-1185">Reference proteome</keyword>
<protein>
    <recommendedName>
        <fullName evidence="3">Glycosyl transferase family 1 domain-containing protein</fullName>
    </recommendedName>
</protein>
<evidence type="ECO:0000313" key="2">
    <source>
        <dbReference type="Proteomes" id="UP001597294"/>
    </source>
</evidence>
<sequence length="155" mass="17468">MLAAAETGGFFTKDIGEEFLTEVEEDFLIIPRDSDQGVHALQEMLANSILHENSNRHISTDLNLGLRALENPSLRMADLFSEDSSTEHSNITNDLEFEVESNIDHKYRPMPFLDKGMLSFYMHVDDNDSSVPSFPMSELIQEEELTLVPIGAVLH</sequence>
<dbReference type="RefSeq" id="WP_380254568.1">
    <property type="nucleotide sequence ID" value="NZ_JBHUII010000013.1"/>
</dbReference>
<accession>A0ABW5BS55</accession>
<proteinExistence type="predicted"/>
<comment type="caution">
    <text evidence="1">The sequence shown here is derived from an EMBL/GenBank/DDBJ whole genome shotgun (WGS) entry which is preliminary data.</text>
</comment>
<name>A0ABW5BS55_9PROT</name>
<evidence type="ECO:0008006" key="3">
    <source>
        <dbReference type="Google" id="ProtNLM"/>
    </source>
</evidence>
<organism evidence="1 2">
    <name type="scientific">Kiloniella antarctica</name>
    <dbReference type="NCBI Taxonomy" id="1550907"/>
    <lineage>
        <taxon>Bacteria</taxon>
        <taxon>Pseudomonadati</taxon>
        <taxon>Pseudomonadota</taxon>
        <taxon>Alphaproteobacteria</taxon>
        <taxon>Rhodospirillales</taxon>
        <taxon>Kiloniellaceae</taxon>
        <taxon>Kiloniella</taxon>
    </lineage>
</organism>
<dbReference type="EMBL" id="JBHUII010000013">
    <property type="protein sequence ID" value="MFD2207678.1"/>
    <property type="molecule type" value="Genomic_DNA"/>
</dbReference>
<gene>
    <name evidence="1" type="ORF">ACFSKO_18850</name>
</gene>
<reference evidence="2" key="1">
    <citation type="journal article" date="2019" name="Int. J. Syst. Evol. Microbiol.">
        <title>The Global Catalogue of Microorganisms (GCM) 10K type strain sequencing project: providing services to taxonomists for standard genome sequencing and annotation.</title>
        <authorList>
            <consortium name="The Broad Institute Genomics Platform"/>
            <consortium name="The Broad Institute Genome Sequencing Center for Infectious Disease"/>
            <person name="Wu L."/>
            <person name="Ma J."/>
        </authorList>
    </citation>
    <scope>NUCLEOTIDE SEQUENCE [LARGE SCALE GENOMIC DNA]</scope>
    <source>
        <strain evidence="2">CGMCC 4.7192</strain>
    </source>
</reference>
<evidence type="ECO:0000313" key="1">
    <source>
        <dbReference type="EMBL" id="MFD2207678.1"/>
    </source>
</evidence>